<name>A0ABS2TZE9_9ACTN</name>
<accession>A0ABS2TZE9</accession>
<evidence type="ECO:0000313" key="3">
    <source>
        <dbReference type="EMBL" id="MBM9508713.1"/>
    </source>
</evidence>
<dbReference type="InterPro" id="IPR039069">
    <property type="entry name" value="CE7"/>
</dbReference>
<feature type="region of interest" description="Disordered" evidence="1">
    <location>
        <begin position="122"/>
        <end position="145"/>
    </location>
</feature>
<dbReference type="Gene3D" id="3.40.50.1820">
    <property type="entry name" value="alpha/beta hydrolase"/>
    <property type="match status" value="1"/>
</dbReference>
<evidence type="ECO:0000313" key="4">
    <source>
        <dbReference type="Proteomes" id="UP000749040"/>
    </source>
</evidence>
<dbReference type="SUPFAM" id="SSF53474">
    <property type="entry name" value="alpha/beta-Hydrolases"/>
    <property type="match status" value="1"/>
</dbReference>
<comment type="caution">
    <text evidence="3">The sequence shown here is derived from an EMBL/GenBank/DDBJ whole genome shotgun (WGS) entry which is preliminary data.</text>
</comment>
<dbReference type="EMBL" id="JADKYB010000019">
    <property type="protein sequence ID" value="MBM9508713.1"/>
    <property type="molecule type" value="Genomic_DNA"/>
</dbReference>
<feature type="domain" description="Acetyl xylan esterase" evidence="2">
    <location>
        <begin position="4"/>
        <end position="321"/>
    </location>
</feature>
<dbReference type="InterPro" id="IPR029058">
    <property type="entry name" value="AB_hydrolase_fold"/>
</dbReference>
<dbReference type="Pfam" id="PF05448">
    <property type="entry name" value="AXE1"/>
    <property type="match status" value="1"/>
</dbReference>
<evidence type="ECO:0000259" key="2">
    <source>
        <dbReference type="Pfam" id="PF05448"/>
    </source>
</evidence>
<dbReference type="InterPro" id="IPR008391">
    <property type="entry name" value="AXE1_dom"/>
</dbReference>
<dbReference type="PANTHER" id="PTHR40111:SF1">
    <property type="entry name" value="CEPHALOSPORIN-C DEACETYLASE"/>
    <property type="match status" value="1"/>
</dbReference>
<keyword evidence="4" id="KW-1185">Reference proteome</keyword>
<dbReference type="Proteomes" id="UP000749040">
    <property type="component" value="Unassembled WGS sequence"/>
</dbReference>
<reference evidence="3 4" key="1">
    <citation type="submission" date="2021-01" db="EMBL/GenBank/DDBJ databases">
        <title>Streptomyces acididurans sp. nov., isolated from a peat swamp forest soil.</title>
        <authorList>
            <person name="Chantavorakit T."/>
            <person name="Duangmal K."/>
        </authorList>
    </citation>
    <scope>NUCLEOTIDE SEQUENCE [LARGE SCALE GENOMIC DNA]</scope>
    <source>
        <strain evidence="3 4">KK5PA1</strain>
    </source>
</reference>
<gene>
    <name evidence="3" type="ORF">ITX44_30000</name>
</gene>
<dbReference type="PANTHER" id="PTHR40111">
    <property type="entry name" value="CEPHALOSPORIN-C DEACETYLASE"/>
    <property type="match status" value="1"/>
</dbReference>
<proteinExistence type="predicted"/>
<protein>
    <submittedName>
        <fullName evidence="3">Acetylxylan esterase</fullName>
    </submittedName>
</protein>
<evidence type="ECO:0000256" key="1">
    <source>
        <dbReference type="SAM" id="MobiDB-lite"/>
    </source>
</evidence>
<organism evidence="3 4">
    <name type="scientific">Actinacidiphila acididurans</name>
    <dbReference type="NCBI Taxonomy" id="2784346"/>
    <lineage>
        <taxon>Bacteria</taxon>
        <taxon>Bacillati</taxon>
        <taxon>Actinomycetota</taxon>
        <taxon>Actinomycetes</taxon>
        <taxon>Kitasatosporales</taxon>
        <taxon>Streptomycetaceae</taxon>
        <taxon>Actinacidiphila</taxon>
    </lineage>
</organism>
<sequence>MPVLFDLPLSELRSYRPEPSGPADLDAFWRATLAESRAAAGAARFEPYDSGLRTVDVYDVTFGGYAGQPVRAWLLLPRHIEGRLPCVVQFVGYNGGRGFPHEYLTWSAAGYAHLVMDNRGQGSDGHTHAVTADPDPSGAPQTPGYLTRGIGSPQTYYYRRLFTDAVRAVDTARTHPRIDPDRIAVLGASQGGGTAIAAAALGDRVAAAVVDVPFLCHVRRAVRITDDHPYRELATWCRTHRHAVERAFATLDYFDGMNLAARATAPALFSVALMDTTCPPSTVFAAYNRWAGAAKDITVWPFDGHEGGAAHQTAEQFRFLAATLA</sequence>